<organism evidence="2 4">
    <name type="scientific">Prevotella fusca JCM 17724</name>
    <dbReference type="NCBI Taxonomy" id="1236517"/>
    <lineage>
        <taxon>Bacteria</taxon>
        <taxon>Pseudomonadati</taxon>
        <taxon>Bacteroidota</taxon>
        <taxon>Bacteroidia</taxon>
        <taxon>Bacteroidales</taxon>
        <taxon>Prevotellaceae</taxon>
        <taxon>Prevotella</taxon>
    </lineage>
</organism>
<evidence type="ECO:0000313" key="4">
    <source>
        <dbReference type="Proteomes" id="UP000060345"/>
    </source>
</evidence>
<protein>
    <submittedName>
        <fullName evidence="2">Secretion protein</fullName>
    </submittedName>
    <submittedName>
        <fullName evidence="3">T9SS type A sorting domain-containing protein</fullName>
    </submittedName>
</protein>
<dbReference type="STRING" id="1236517.ADJ77_11270"/>
<evidence type="ECO:0000313" key="2">
    <source>
        <dbReference type="EMBL" id="AKU70343.1"/>
    </source>
</evidence>
<evidence type="ECO:0000313" key="5">
    <source>
        <dbReference type="Proteomes" id="UP000682005"/>
    </source>
</evidence>
<sequence>MIKNIFTPFLFTLLLSVGAAAPMQARTAVDLIEQDFQTASISVVGNVLHVLGAEDELLSIYNVTGVRVMSVKVDGSDKRYTLNLPKGCYIVKVGKLVRKVSIR</sequence>
<feature type="signal peptide" evidence="1">
    <location>
        <begin position="1"/>
        <end position="19"/>
    </location>
</feature>
<proteinExistence type="predicted"/>
<dbReference type="EMBL" id="CP012075">
    <property type="protein sequence ID" value="AKU70343.1"/>
    <property type="molecule type" value="Genomic_DNA"/>
</dbReference>
<dbReference type="OrthoDB" id="1050368at2"/>
<dbReference type="EMBL" id="CP072369">
    <property type="protein sequence ID" value="QUB85976.1"/>
    <property type="molecule type" value="Genomic_DNA"/>
</dbReference>
<dbReference type="InterPro" id="IPR026444">
    <property type="entry name" value="Secre_tail"/>
</dbReference>
<evidence type="ECO:0000256" key="1">
    <source>
        <dbReference type="SAM" id="SignalP"/>
    </source>
</evidence>
<dbReference type="AlphaFoldDB" id="A0A0K1NN65"/>
<keyword evidence="1" id="KW-0732">Signal</keyword>
<keyword evidence="5" id="KW-1185">Reference proteome</keyword>
<dbReference type="Proteomes" id="UP000682005">
    <property type="component" value="Chromosome 2"/>
</dbReference>
<accession>A0A0K1NN65</accession>
<reference evidence="2 4" key="1">
    <citation type="submission" date="2015-07" db="EMBL/GenBank/DDBJ databases">
        <authorList>
            <person name="Noorani M."/>
        </authorList>
    </citation>
    <scope>NUCLEOTIDE SEQUENCE [LARGE SCALE GENOMIC DNA]</scope>
    <source>
        <strain evidence="2 4">W1435</strain>
    </source>
</reference>
<gene>
    <name evidence="2" type="ORF">ADJ77_11270</name>
    <name evidence="3" type="ORF">J5A51_01540</name>
</gene>
<dbReference type="eggNOG" id="ENOG5033JEG">
    <property type="taxonomic scope" value="Bacteria"/>
</dbReference>
<evidence type="ECO:0000313" key="3">
    <source>
        <dbReference type="EMBL" id="QUB85976.1"/>
    </source>
</evidence>
<dbReference type="Proteomes" id="UP000060345">
    <property type="component" value="Chromosome 2"/>
</dbReference>
<dbReference type="NCBIfam" id="TIGR04183">
    <property type="entry name" value="Por_Secre_tail"/>
    <property type="match status" value="1"/>
</dbReference>
<reference evidence="3 5" key="2">
    <citation type="submission" date="2021-03" db="EMBL/GenBank/DDBJ databases">
        <title>Human Oral Microbial Genomes.</title>
        <authorList>
            <person name="Johnston C.D."/>
            <person name="Chen T."/>
            <person name="Dewhirst F.E."/>
        </authorList>
    </citation>
    <scope>NUCLEOTIDE SEQUENCE [LARGE SCALE GENOMIC DNA]</scope>
    <source>
        <strain evidence="3 5">W1435</strain>
    </source>
</reference>
<name>A0A0K1NN65_9BACT</name>
<dbReference type="RefSeq" id="WP_025078669.1">
    <property type="nucleotide sequence ID" value="NZ_BAKO01000021.1"/>
</dbReference>
<feature type="chain" id="PRO_5044544680" evidence="1">
    <location>
        <begin position="20"/>
        <end position="103"/>
    </location>
</feature>
<dbReference type="KEGG" id="pfus:ADJ77_11270"/>